<evidence type="ECO:0000313" key="1">
    <source>
        <dbReference type="EMBL" id="KAJ8936920.1"/>
    </source>
</evidence>
<gene>
    <name evidence="1" type="ORF">NQ318_012541</name>
</gene>
<dbReference type="GO" id="GO:0003676">
    <property type="term" value="F:nucleic acid binding"/>
    <property type="evidence" value="ECO:0007669"/>
    <property type="project" value="InterPro"/>
</dbReference>
<dbReference type="AlphaFoldDB" id="A0AAV8XE73"/>
<protein>
    <recommendedName>
        <fullName evidence="3">Transposase</fullName>
    </recommendedName>
</protein>
<dbReference type="EMBL" id="JAPWTK010000702">
    <property type="protein sequence ID" value="KAJ8936920.1"/>
    <property type="molecule type" value="Genomic_DNA"/>
</dbReference>
<dbReference type="InterPro" id="IPR036397">
    <property type="entry name" value="RNaseH_sf"/>
</dbReference>
<evidence type="ECO:0000313" key="2">
    <source>
        <dbReference type="Proteomes" id="UP001162162"/>
    </source>
</evidence>
<comment type="caution">
    <text evidence="1">The sequence shown here is derived from an EMBL/GenBank/DDBJ whole genome shotgun (WGS) entry which is preliminary data.</text>
</comment>
<accession>A0AAV8XE73</accession>
<evidence type="ECO:0008006" key="3">
    <source>
        <dbReference type="Google" id="ProtNLM"/>
    </source>
</evidence>
<dbReference type="PANTHER" id="PTHR47326">
    <property type="entry name" value="TRANSPOSABLE ELEMENT TC3 TRANSPOSASE-LIKE PROTEIN"/>
    <property type="match status" value="1"/>
</dbReference>
<keyword evidence="2" id="KW-1185">Reference proteome</keyword>
<organism evidence="1 2">
    <name type="scientific">Aromia moschata</name>
    <dbReference type="NCBI Taxonomy" id="1265417"/>
    <lineage>
        <taxon>Eukaryota</taxon>
        <taxon>Metazoa</taxon>
        <taxon>Ecdysozoa</taxon>
        <taxon>Arthropoda</taxon>
        <taxon>Hexapoda</taxon>
        <taxon>Insecta</taxon>
        <taxon>Pterygota</taxon>
        <taxon>Neoptera</taxon>
        <taxon>Endopterygota</taxon>
        <taxon>Coleoptera</taxon>
        <taxon>Polyphaga</taxon>
        <taxon>Cucujiformia</taxon>
        <taxon>Chrysomeloidea</taxon>
        <taxon>Cerambycidae</taxon>
        <taxon>Cerambycinae</taxon>
        <taxon>Callichromatini</taxon>
        <taxon>Aromia</taxon>
    </lineage>
</organism>
<sequence length="285" mass="33715">MKIKPKEENCEDRNCENLHQRDKADVSLGALGGRLLERQVRLSKSTINRVLTEQLICPFHIQTVQELLPHDLAARLQFSHIIQQYRADDMDFHKKILFTDESCFTRRGIANLHNQHVYADENPHAIRAKSFQREFNINVWMGFITNSLIGRISLPNRLDGNSYLDFLQNTLPDLFDDIPLNLRNQMYFTAKVMQCAQIWSLYPENQWYNKENRKIDEAKDEAPAHKSRLIRTFLEHNFPQRWISPQMDSNLVNVVAMKWEHRFLCQSIYLRTAQNVIKSGYERER</sequence>
<reference evidence="1" key="1">
    <citation type="journal article" date="2023" name="Insect Mol. Biol.">
        <title>Genome sequencing provides insights into the evolution of gene families encoding plant cell wall-degrading enzymes in longhorned beetles.</title>
        <authorList>
            <person name="Shin N.R."/>
            <person name="Okamura Y."/>
            <person name="Kirsch R."/>
            <person name="Pauchet Y."/>
        </authorList>
    </citation>
    <scope>NUCLEOTIDE SEQUENCE</scope>
    <source>
        <strain evidence="1">AMC_N1</strain>
    </source>
</reference>
<dbReference type="Proteomes" id="UP001162162">
    <property type="component" value="Unassembled WGS sequence"/>
</dbReference>
<dbReference type="PANTHER" id="PTHR47326:SF1">
    <property type="entry name" value="HTH PSQ-TYPE DOMAIN-CONTAINING PROTEIN"/>
    <property type="match status" value="1"/>
</dbReference>
<name>A0AAV8XE73_9CUCU</name>
<proteinExistence type="predicted"/>
<dbReference type="Gene3D" id="3.30.420.10">
    <property type="entry name" value="Ribonuclease H-like superfamily/Ribonuclease H"/>
    <property type="match status" value="1"/>
</dbReference>